<organism evidence="1 2">
    <name type="scientific">Symbiodinium pilosum</name>
    <name type="common">Dinoflagellate</name>
    <dbReference type="NCBI Taxonomy" id="2952"/>
    <lineage>
        <taxon>Eukaryota</taxon>
        <taxon>Sar</taxon>
        <taxon>Alveolata</taxon>
        <taxon>Dinophyceae</taxon>
        <taxon>Suessiales</taxon>
        <taxon>Symbiodiniaceae</taxon>
        <taxon>Symbiodinium</taxon>
    </lineage>
</organism>
<dbReference type="OrthoDB" id="406545at2759"/>
<evidence type="ECO:0000313" key="2">
    <source>
        <dbReference type="Proteomes" id="UP000649617"/>
    </source>
</evidence>
<reference evidence="1" key="1">
    <citation type="submission" date="2021-02" db="EMBL/GenBank/DDBJ databases">
        <authorList>
            <person name="Dougan E. K."/>
            <person name="Rhodes N."/>
            <person name="Thang M."/>
            <person name="Chan C."/>
        </authorList>
    </citation>
    <scope>NUCLEOTIDE SEQUENCE</scope>
</reference>
<sequence>MRANQMLNNVSFPVLEHDLTTTDITGSALLAANGGQPFDVIVANGMTYAPREVFSKLLDLVEYIGSQDFVWLWTCGKEVFDVDDEQRANRDLATARFDLVDAVTFANVGNAFELTVQIGQLRICALQRHKRGPGAFRYRWPRSRAKVVRRPWQCRPPLWRCAKETFLLPDGLE</sequence>
<dbReference type="AlphaFoldDB" id="A0A812MN05"/>
<comment type="caution">
    <text evidence="1">The sequence shown here is derived from an EMBL/GenBank/DDBJ whole genome shotgun (WGS) entry which is preliminary data.</text>
</comment>
<protein>
    <submittedName>
        <fullName evidence="1">Uncharacterized protein</fullName>
    </submittedName>
</protein>
<accession>A0A812MN05</accession>
<name>A0A812MN05_SYMPI</name>
<evidence type="ECO:0000313" key="1">
    <source>
        <dbReference type="EMBL" id="CAE7274446.1"/>
    </source>
</evidence>
<gene>
    <name evidence="1" type="ORF">SPIL2461_LOCUS6093</name>
</gene>
<proteinExistence type="predicted"/>
<dbReference type="EMBL" id="CAJNIZ010008969">
    <property type="protein sequence ID" value="CAE7274446.1"/>
    <property type="molecule type" value="Genomic_DNA"/>
</dbReference>
<keyword evidence="2" id="KW-1185">Reference proteome</keyword>
<dbReference type="Proteomes" id="UP000649617">
    <property type="component" value="Unassembled WGS sequence"/>
</dbReference>